<dbReference type="Gene3D" id="2.130.10.10">
    <property type="entry name" value="YVTN repeat-like/Quinoprotein amine dehydrogenase"/>
    <property type="match status" value="1"/>
</dbReference>
<organism evidence="7 8">
    <name type="scientific">Anaeramoeba flamelloides</name>
    <dbReference type="NCBI Taxonomy" id="1746091"/>
    <lineage>
        <taxon>Eukaryota</taxon>
        <taxon>Metamonada</taxon>
        <taxon>Anaeramoebidae</taxon>
        <taxon>Anaeramoeba</taxon>
    </lineage>
</organism>
<reference evidence="7" key="1">
    <citation type="submission" date="2022-08" db="EMBL/GenBank/DDBJ databases">
        <title>Novel sulphate-reducing endosymbionts in the free-living metamonad Anaeramoeba.</title>
        <authorList>
            <person name="Jerlstrom-Hultqvist J."/>
            <person name="Cepicka I."/>
            <person name="Gallot-Lavallee L."/>
            <person name="Salas-Leiva D."/>
            <person name="Curtis B.A."/>
            <person name="Zahonova K."/>
            <person name="Pipaliya S."/>
            <person name="Dacks J."/>
            <person name="Roger A.J."/>
        </authorList>
    </citation>
    <scope>NUCLEOTIDE SEQUENCE</scope>
    <source>
        <strain evidence="7">Busselton2</strain>
    </source>
</reference>
<proteinExistence type="inferred from homology"/>
<dbReference type="PROSITE" id="PS50082">
    <property type="entry name" value="WD_REPEATS_2"/>
    <property type="match status" value="2"/>
</dbReference>
<comment type="similarity">
    <text evidence="2">Belongs to the WD repeat SWD2 family.</text>
</comment>
<feature type="repeat" description="WD" evidence="6">
    <location>
        <begin position="106"/>
        <end position="147"/>
    </location>
</feature>
<dbReference type="SUPFAM" id="SSF50978">
    <property type="entry name" value="WD40 repeat-like"/>
    <property type="match status" value="1"/>
</dbReference>
<keyword evidence="5" id="KW-0539">Nucleus</keyword>
<dbReference type="Pfam" id="PF00400">
    <property type="entry name" value="WD40"/>
    <property type="match status" value="3"/>
</dbReference>
<dbReference type="GO" id="GO:0003682">
    <property type="term" value="F:chromatin binding"/>
    <property type="evidence" value="ECO:0007669"/>
    <property type="project" value="TreeGrafter"/>
</dbReference>
<evidence type="ECO:0000313" key="7">
    <source>
        <dbReference type="EMBL" id="KAJ3424597.1"/>
    </source>
</evidence>
<dbReference type="PROSITE" id="PS50294">
    <property type="entry name" value="WD_REPEATS_REGION"/>
    <property type="match status" value="1"/>
</dbReference>
<dbReference type="EMBL" id="JANTQA010000072">
    <property type="protein sequence ID" value="KAJ3424597.1"/>
    <property type="molecule type" value="Genomic_DNA"/>
</dbReference>
<name>A0AAV7Y7R2_9EUKA</name>
<dbReference type="InterPro" id="IPR036322">
    <property type="entry name" value="WD40_repeat_dom_sf"/>
</dbReference>
<dbReference type="AlphaFoldDB" id="A0AAV7Y7R2"/>
<dbReference type="GO" id="GO:0016070">
    <property type="term" value="P:RNA metabolic process"/>
    <property type="evidence" value="ECO:0007669"/>
    <property type="project" value="UniProtKB-ARBA"/>
</dbReference>
<dbReference type="SMART" id="SM00320">
    <property type="entry name" value="WD40"/>
    <property type="match status" value="5"/>
</dbReference>
<dbReference type="GO" id="GO:0048188">
    <property type="term" value="C:Set1C/COMPASS complex"/>
    <property type="evidence" value="ECO:0007669"/>
    <property type="project" value="TreeGrafter"/>
</dbReference>
<accession>A0AAV7Y7R2</accession>
<evidence type="ECO:0000256" key="3">
    <source>
        <dbReference type="ARBA" id="ARBA00022574"/>
    </source>
</evidence>
<keyword evidence="4" id="KW-0677">Repeat</keyword>
<dbReference type="InterPro" id="IPR001680">
    <property type="entry name" value="WD40_rpt"/>
</dbReference>
<evidence type="ECO:0000256" key="2">
    <source>
        <dbReference type="ARBA" id="ARBA00005616"/>
    </source>
</evidence>
<gene>
    <name evidence="7" type="ORF">M0812_29320</name>
</gene>
<dbReference type="PANTHER" id="PTHR19861">
    <property type="entry name" value="WD40 REPEAT PROTEIN SWD2"/>
    <property type="match status" value="1"/>
</dbReference>
<feature type="repeat" description="WD" evidence="6">
    <location>
        <begin position="20"/>
        <end position="52"/>
    </location>
</feature>
<keyword evidence="3 6" id="KW-0853">WD repeat</keyword>
<dbReference type="InterPro" id="IPR037867">
    <property type="entry name" value="Swd2/WDR82"/>
</dbReference>
<evidence type="ECO:0000256" key="6">
    <source>
        <dbReference type="PROSITE-ProRule" id="PRU00221"/>
    </source>
</evidence>
<dbReference type="PANTHER" id="PTHR19861:SF0">
    <property type="entry name" value="WD REPEAT-CONTAINING PROTEIN 82"/>
    <property type="match status" value="1"/>
</dbReference>
<evidence type="ECO:0000256" key="5">
    <source>
        <dbReference type="ARBA" id="ARBA00023242"/>
    </source>
</evidence>
<sequence>MTNQQSLTVNTIGSFFPTKNFEETDGINSMDFSFDGKYLITASNDNTIHVYNCLTGNLENEFFSKKYGVNHLRWTGNGNTVIYASTKVNHNIRYHSLHDNKYIRFFKGHESRVTSLSVSKRDDTFLSASEDSSVRLWDYRSPNTIGILNRVFSPMVTYNQTGELFAIFSPSSSLLENEQNSPNDPIIKIYEIRSFNKGPISSCRLKEKLFSTEGNFQWSNMEFSSNGEHLLLSTFGSEIFVFNVKNEKIEYSLKSRQNREKAYLPATFSPDSQFILSGSTNNLLHVYQTETGNEILALDSLNMSPQIVKFNPSYFLIASTSRNKLIFWTQK</sequence>
<comment type="caution">
    <text evidence="7">The sequence shown here is derived from an EMBL/GenBank/DDBJ whole genome shotgun (WGS) entry which is preliminary data.</text>
</comment>
<evidence type="ECO:0000313" key="8">
    <source>
        <dbReference type="Proteomes" id="UP001146793"/>
    </source>
</evidence>
<protein>
    <submittedName>
        <fullName evidence="7">Wd repeat-containing protein</fullName>
    </submittedName>
</protein>
<evidence type="ECO:0000256" key="4">
    <source>
        <dbReference type="ARBA" id="ARBA00022737"/>
    </source>
</evidence>
<comment type="subcellular location">
    <subcellularLocation>
        <location evidence="1">Nucleus</location>
    </subcellularLocation>
</comment>
<dbReference type="Proteomes" id="UP001146793">
    <property type="component" value="Unassembled WGS sequence"/>
</dbReference>
<dbReference type="InterPro" id="IPR015943">
    <property type="entry name" value="WD40/YVTN_repeat-like_dom_sf"/>
</dbReference>
<evidence type="ECO:0000256" key="1">
    <source>
        <dbReference type="ARBA" id="ARBA00004123"/>
    </source>
</evidence>